<dbReference type="EMBL" id="QFYS01000002">
    <property type="protein sequence ID" value="RAK67172.1"/>
    <property type="molecule type" value="Genomic_DNA"/>
</dbReference>
<dbReference type="RefSeq" id="WP_111274783.1">
    <property type="nucleotide sequence ID" value="NZ_QFYS01000002.1"/>
</dbReference>
<comment type="caution">
    <text evidence="1">The sequence shown here is derived from an EMBL/GenBank/DDBJ whole genome shotgun (WGS) entry which is preliminary data.</text>
</comment>
<dbReference type="PANTHER" id="PTHR39624">
    <property type="entry name" value="PROTEIN INVOLVED IN RIMO-MEDIATED BETA-METHYLTHIOLATION OF RIBOSOMAL PROTEIN S12 YCAO"/>
    <property type="match status" value="1"/>
</dbReference>
<proteinExistence type="predicted"/>
<protein>
    <submittedName>
        <fullName evidence="1">OsmC family peroxiredoxin</fullName>
    </submittedName>
</protein>
<dbReference type="Proteomes" id="UP000249524">
    <property type="component" value="Unassembled WGS sequence"/>
</dbReference>
<dbReference type="SUPFAM" id="SSF82784">
    <property type="entry name" value="OsmC-like"/>
    <property type="match status" value="1"/>
</dbReference>
<evidence type="ECO:0000313" key="1">
    <source>
        <dbReference type="EMBL" id="RAK67172.1"/>
    </source>
</evidence>
<dbReference type="InterPro" id="IPR015946">
    <property type="entry name" value="KH_dom-like_a/b"/>
</dbReference>
<keyword evidence="2" id="KW-1185">Reference proteome</keyword>
<dbReference type="Pfam" id="PF02566">
    <property type="entry name" value="OsmC"/>
    <property type="match status" value="1"/>
</dbReference>
<gene>
    <name evidence="1" type="ORF">DJ019_04325</name>
</gene>
<reference evidence="1 2" key="1">
    <citation type="submission" date="2018-05" db="EMBL/GenBank/DDBJ databases">
        <authorList>
            <person name="Lanie J.A."/>
            <person name="Ng W.-L."/>
            <person name="Kazmierczak K.M."/>
            <person name="Andrzejewski T.M."/>
            <person name="Davidsen T.M."/>
            <person name="Wayne K.J."/>
            <person name="Tettelin H."/>
            <person name="Glass J.I."/>
            <person name="Rusch D."/>
            <person name="Podicherti R."/>
            <person name="Tsui H.-C.T."/>
            <person name="Winkler M.E."/>
        </authorList>
    </citation>
    <scope>NUCLEOTIDE SEQUENCE [LARGE SCALE GENOMIC DNA]</scope>
    <source>
        <strain evidence="1 2">BUT-10</strain>
    </source>
</reference>
<dbReference type="Gene3D" id="3.30.300.20">
    <property type="match status" value="1"/>
</dbReference>
<evidence type="ECO:0000313" key="2">
    <source>
        <dbReference type="Proteomes" id="UP000249524"/>
    </source>
</evidence>
<sequence>MTAPASDPDVVNVSETGAGRFQVRVAVAGSSFLADEPVEAGGLGSGPNPYDLLASALGACTVMTLRLYAERKGWPLDRAEVRVLHARTGLEGRDRFAREIVLHGDLDGVQRARLMEIADRCPVHRSLERGAEIISVLAHPPMIDGPAAGGGDGHLADMQEACCD</sequence>
<name>A0A328BI60_9CAUL</name>
<dbReference type="AlphaFoldDB" id="A0A328BI60"/>
<dbReference type="InterPro" id="IPR036102">
    <property type="entry name" value="OsmC/Ohrsf"/>
</dbReference>
<accession>A0A328BI60</accession>
<organism evidence="1 2">
    <name type="scientific">Phenylobacterium kunshanense</name>
    <dbReference type="NCBI Taxonomy" id="1445034"/>
    <lineage>
        <taxon>Bacteria</taxon>
        <taxon>Pseudomonadati</taxon>
        <taxon>Pseudomonadota</taxon>
        <taxon>Alphaproteobacteria</taxon>
        <taxon>Caulobacterales</taxon>
        <taxon>Caulobacteraceae</taxon>
        <taxon>Phenylobacterium</taxon>
    </lineage>
</organism>
<dbReference type="InterPro" id="IPR003718">
    <property type="entry name" value="OsmC/Ohr_fam"/>
</dbReference>
<dbReference type="PANTHER" id="PTHR39624:SF2">
    <property type="entry name" value="OSMC-LIKE PROTEIN"/>
    <property type="match status" value="1"/>
</dbReference>
<dbReference type="OrthoDB" id="9789573at2"/>